<gene>
    <name evidence="2" type="ORF">MARPO_0212s0008</name>
</gene>
<organism evidence="2 3">
    <name type="scientific">Marchantia polymorpha</name>
    <name type="common">Common liverwort</name>
    <name type="synonym">Marchantia aquatica</name>
    <dbReference type="NCBI Taxonomy" id="3197"/>
    <lineage>
        <taxon>Eukaryota</taxon>
        <taxon>Viridiplantae</taxon>
        <taxon>Streptophyta</taxon>
        <taxon>Embryophyta</taxon>
        <taxon>Marchantiophyta</taxon>
        <taxon>Marchantiopsida</taxon>
        <taxon>Marchantiidae</taxon>
        <taxon>Marchantiales</taxon>
        <taxon>Marchantiaceae</taxon>
        <taxon>Marchantia</taxon>
    </lineage>
</organism>
<feature type="region of interest" description="Disordered" evidence="1">
    <location>
        <begin position="59"/>
        <end position="95"/>
    </location>
</feature>
<sequence>MGSLMPGWQTHRPDLKQALKRSKSSLTKDDIDDFWRIKQHSIRKHLQQAQRDAMIARSIQIPEDATSESELTYTDSPTSTSDASTPTSTARTISPEEKMDWWTRSHWAFLNEPPVSEHRQNRYTAQYDIRGNRSHQEQGVARQLNRRRSLPIL</sequence>
<protein>
    <submittedName>
        <fullName evidence="2">Uncharacterized protein</fullName>
    </submittedName>
</protein>
<feature type="compositionally biased region" description="Basic residues" evidence="1">
    <location>
        <begin position="144"/>
        <end position="153"/>
    </location>
</feature>
<proteinExistence type="predicted"/>
<dbReference type="PANTHER" id="PTHR33872:SF2">
    <property type="entry name" value="DNA POLYMERASE EPSILON CATALYTIC SUBUNIT A"/>
    <property type="match status" value="1"/>
</dbReference>
<dbReference type="OMA" id="DSQFAND"/>
<dbReference type="Proteomes" id="UP000244005">
    <property type="component" value="Unassembled WGS sequence"/>
</dbReference>
<accession>A0A2R6W054</accession>
<feature type="region of interest" description="Disordered" evidence="1">
    <location>
        <begin position="1"/>
        <end position="26"/>
    </location>
</feature>
<dbReference type="OrthoDB" id="1858881at2759"/>
<dbReference type="AlphaFoldDB" id="A0A2R6W054"/>
<reference evidence="3" key="1">
    <citation type="journal article" date="2017" name="Cell">
        <title>Insights into land plant evolution garnered from the Marchantia polymorpha genome.</title>
        <authorList>
            <person name="Bowman J.L."/>
            <person name="Kohchi T."/>
            <person name="Yamato K.T."/>
            <person name="Jenkins J."/>
            <person name="Shu S."/>
            <person name="Ishizaki K."/>
            <person name="Yamaoka S."/>
            <person name="Nishihama R."/>
            <person name="Nakamura Y."/>
            <person name="Berger F."/>
            <person name="Adam C."/>
            <person name="Aki S.S."/>
            <person name="Althoff F."/>
            <person name="Araki T."/>
            <person name="Arteaga-Vazquez M.A."/>
            <person name="Balasubrmanian S."/>
            <person name="Barry K."/>
            <person name="Bauer D."/>
            <person name="Boehm C.R."/>
            <person name="Briginshaw L."/>
            <person name="Caballero-Perez J."/>
            <person name="Catarino B."/>
            <person name="Chen F."/>
            <person name="Chiyoda S."/>
            <person name="Chovatia M."/>
            <person name="Davies K.M."/>
            <person name="Delmans M."/>
            <person name="Demura T."/>
            <person name="Dierschke T."/>
            <person name="Dolan L."/>
            <person name="Dorantes-Acosta A.E."/>
            <person name="Eklund D.M."/>
            <person name="Florent S.N."/>
            <person name="Flores-Sandoval E."/>
            <person name="Fujiyama A."/>
            <person name="Fukuzawa H."/>
            <person name="Galik B."/>
            <person name="Grimanelli D."/>
            <person name="Grimwood J."/>
            <person name="Grossniklaus U."/>
            <person name="Hamada T."/>
            <person name="Haseloff J."/>
            <person name="Hetherington A.J."/>
            <person name="Higo A."/>
            <person name="Hirakawa Y."/>
            <person name="Hundley H.N."/>
            <person name="Ikeda Y."/>
            <person name="Inoue K."/>
            <person name="Inoue S.I."/>
            <person name="Ishida S."/>
            <person name="Jia Q."/>
            <person name="Kakita M."/>
            <person name="Kanazawa T."/>
            <person name="Kawai Y."/>
            <person name="Kawashima T."/>
            <person name="Kennedy M."/>
            <person name="Kinose K."/>
            <person name="Kinoshita T."/>
            <person name="Kohara Y."/>
            <person name="Koide E."/>
            <person name="Komatsu K."/>
            <person name="Kopischke S."/>
            <person name="Kubo M."/>
            <person name="Kyozuka J."/>
            <person name="Lagercrantz U."/>
            <person name="Lin S.S."/>
            <person name="Lindquist E."/>
            <person name="Lipzen A.M."/>
            <person name="Lu C.W."/>
            <person name="De Luna E."/>
            <person name="Martienssen R.A."/>
            <person name="Minamino N."/>
            <person name="Mizutani M."/>
            <person name="Mizutani M."/>
            <person name="Mochizuki N."/>
            <person name="Monte I."/>
            <person name="Mosher R."/>
            <person name="Nagasaki H."/>
            <person name="Nakagami H."/>
            <person name="Naramoto S."/>
            <person name="Nishitani K."/>
            <person name="Ohtani M."/>
            <person name="Okamoto T."/>
            <person name="Okumura M."/>
            <person name="Phillips J."/>
            <person name="Pollak B."/>
            <person name="Reinders A."/>
            <person name="Rovekamp M."/>
            <person name="Sano R."/>
            <person name="Sawa S."/>
            <person name="Schmid M.W."/>
            <person name="Shirakawa M."/>
            <person name="Solano R."/>
            <person name="Spunde A."/>
            <person name="Suetsugu N."/>
            <person name="Sugano S."/>
            <person name="Sugiyama A."/>
            <person name="Sun R."/>
            <person name="Suzuki Y."/>
            <person name="Takenaka M."/>
            <person name="Takezawa D."/>
            <person name="Tomogane H."/>
            <person name="Tsuzuki M."/>
            <person name="Ueda T."/>
            <person name="Umeda M."/>
            <person name="Ward J.M."/>
            <person name="Watanabe Y."/>
            <person name="Yazaki K."/>
            <person name="Yokoyama R."/>
            <person name="Yoshitake Y."/>
            <person name="Yotsui I."/>
            <person name="Zachgo S."/>
            <person name="Schmutz J."/>
        </authorList>
    </citation>
    <scope>NUCLEOTIDE SEQUENCE [LARGE SCALE GENOMIC DNA]</scope>
    <source>
        <strain evidence="3">Tak-1</strain>
    </source>
</reference>
<evidence type="ECO:0000313" key="2">
    <source>
        <dbReference type="EMBL" id="PTQ27230.1"/>
    </source>
</evidence>
<dbReference type="PANTHER" id="PTHR33872">
    <property type="entry name" value="DNA POLYMERASE EPSILON CATALYTIC SUBUNIT A"/>
    <property type="match status" value="1"/>
</dbReference>
<name>A0A2R6W054_MARPO</name>
<feature type="region of interest" description="Disordered" evidence="1">
    <location>
        <begin position="130"/>
        <end position="153"/>
    </location>
</feature>
<dbReference type="EMBL" id="KZ772878">
    <property type="protein sequence ID" value="PTQ27230.1"/>
    <property type="molecule type" value="Genomic_DNA"/>
</dbReference>
<evidence type="ECO:0000313" key="3">
    <source>
        <dbReference type="Proteomes" id="UP000244005"/>
    </source>
</evidence>
<dbReference type="Gramene" id="Mp3g03180.1">
    <property type="protein sequence ID" value="Mp3g03180.1.cds"/>
    <property type="gene ID" value="Mp3g03180"/>
</dbReference>
<keyword evidence="3" id="KW-1185">Reference proteome</keyword>
<evidence type="ECO:0000256" key="1">
    <source>
        <dbReference type="SAM" id="MobiDB-lite"/>
    </source>
</evidence>
<feature type="compositionally biased region" description="Low complexity" evidence="1">
    <location>
        <begin position="74"/>
        <end position="90"/>
    </location>
</feature>